<evidence type="ECO:0000313" key="2">
    <source>
        <dbReference type="EMBL" id="KAF0553038.1"/>
    </source>
</evidence>
<reference evidence="2 3" key="1">
    <citation type="journal article" date="2019" name="Environ. Microbiol.">
        <title>At the nexus of three kingdoms: the genome of the mycorrhizal fungus Gigaspora margarita provides insights into plant, endobacterial and fungal interactions.</title>
        <authorList>
            <person name="Venice F."/>
            <person name="Ghignone S."/>
            <person name="Salvioli di Fossalunga A."/>
            <person name="Amselem J."/>
            <person name="Novero M."/>
            <person name="Xianan X."/>
            <person name="Sedzielewska Toro K."/>
            <person name="Morin E."/>
            <person name="Lipzen A."/>
            <person name="Grigoriev I.V."/>
            <person name="Henrissat B."/>
            <person name="Martin F.M."/>
            <person name="Bonfante P."/>
        </authorList>
    </citation>
    <scope>NUCLEOTIDE SEQUENCE [LARGE SCALE GENOMIC DNA]</scope>
    <source>
        <strain evidence="2 3">BEG34</strain>
    </source>
</reference>
<dbReference type="EMBL" id="WTPW01000059">
    <property type="protein sequence ID" value="KAF0553038.1"/>
    <property type="molecule type" value="Genomic_DNA"/>
</dbReference>
<feature type="region of interest" description="Disordered" evidence="1">
    <location>
        <begin position="54"/>
        <end position="74"/>
    </location>
</feature>
<dbReference type="Proteomes" id="UP000439903">
    <property type="component" value="Unassembled WGS sequence"/>
</dbReference>
<sequence length="74" mass="8548">MEIENDKQWAEIESSRNELKTILAQYGTKAKVADDLERDTSKLHRNIEDSFPRVQSSKFNEKTKMGDVDEAFKG</sequence>
<comment type="caution">
    <text evidence="2">The sequence shown here is derived from an EMBL/GenBank/DDBJ whole genome shotgun (WGS) entry which is preliminary data.</text>
</comment>
<organism evidence="2 3">
    <name type="scientific">Gigaspora margarita</name>
    <dbReference type="NCBI Taxonomy" id="4874"/>
    <lineage>
        <taxon>Eukaryota</taxon>
        <taxon>Fungi</taxon>
        <taxon>Fungi incertae sedis</taxon>
        <taxon>Mucoromycota</taxon>
        <taxon>Glomeromycotina</taxon>
        <taxon>Glomeromycetes</taxon>
        <taxon>Diversisporales</taxon>
        <taxon>Gigasporaceae</taxon>
        <taxon>Gigaspora</taxon>
    </lineage>
</organism>
<protein>
    <submittedName>
        <fullName evidence="2">Uncharacterized protein</fullName>
    </submittedName>
</protein>
<dbReference type="AlphaFoldDB" id="A0A8H4B1Q4"/>
<evidence type="ECO:0000256" key="1">
    <source>
        <dbReference type="SAM" id="MobiDB-lite"/>
    </source>
</evidence>
<keyword evidence="3" id="KW-1185">Reference proteome</keyword>
<accession>A0A8H4B1Q4</accession>
<evidence type="ECO:0000313" key="3">
    <source>
        <dbReference type="Proteomes" id="UP000439903"/>
    </source>
</evidence>
<dbReference type="OrthoDB" id="2425483at2759"/>
<proteinExistence type="predicted"/>
<feature type="compositionally biased region" description="Basic and acidic residues" evidence="1">
    <location>
        <begin position="59"/>
        <end position="74"/>
    </location>
</feature>
<name>A0A8H4B1Q4_GIGMA</name>
<gene>
    <name evidence="2" type="ORF">F8M41_020724</name>
</gene>